<dbReference type="Proteomes" id="UP000549394">
    <property type="component" value="Unassembled WGS sequence"/>
</dbReference>
<feature type="transmembrane region" description="Helical" evidence="2">
    <location>
        <begin position="31"/>
        <end position="48"/>
    </location>
</feature>
<keyword evidence="2" id="KW-0472">Membrane</keyword>
<protein>
    <submittedName>
        <fullName evidence="3">DgyrCDS1024</fullName>
    </submittedName>
</protein>
<feature type="region of interest" description="Disordered" evidence="1">
    <location>
        <begin position="54"/>
        <end position="76"/>
    </location>
</feature>
<evidence type="ECO:0000256" key="1">
    <source>
        <dbReference type="SAM" id="MobiDB-lite"/>
    </source>
</evidence>
<dbReference type="AlphaFoldDB" id="A0A7I8V7H9"/>
<accession>A0A7I8V7H9</accession>
<evidence type="ECO:0000313" key="4">
    <source>
        <dbReference type="Proteomes" id="UP000549394"/>
    </source>
</evidence>
<feature type="compositionally biased region" description="Low complexity" evidence="1">
    <location>
        <begin position="58"/>
        <end position="75"/>
    </location>
</feature>
<sequence>MEELRFNEPDQDRILDNSKSLRFEDTLKHPISILVLLGLLFLLIYLIYKLSSTKDSEVSSPLQGQSSSVSNSTDSAGISVQELEPGMYLLHGPNAQKAVQSVNIQSYGLVSDPQRFTTSNNFTTAELQQSLIDTSPCQRPPPYYGVSPSAPYQ</sequence>
<name>A0A7I8V7H9_9ANNE</name>
<organism evidence="3 4">
    <name type="scientific">Dimorphilus gyrociliatus</name>
    <dbReference type="NCBI Taxonomy" id="2664684"/>
    <lineage>
        <taxon>Eukaryota</taxon>
        <taxon>Metazoa</taxon>
        <taxon>Spiralia</taxon>
        <taxon>Lophotrochozoa</taxon>
        <taxon>Annelida</taxon>
        <taxon>Polychaeta</taxon>
        <taxon>Polychaeta incertae sedis</taxon>
        <taxon>Dinophilidae</taxon>
        <taxon>Dimorphilus</taxon>
    </lineage>
</organism>
<keyword evidence="4" id="KW-1185">Reference proteome</keyword>
<proteinExistence type="predicted"/>
<evidence type="ECO:0000313" key="3">
    <source>
        <dbReference type="EMBL" id="CAD5111741.1"/>
    </source>
</evidence>
<comment type="caution">
    <text evidence="3">The sequence shown here is derived from an EMBL/GenBank/DDBJ whole genome shotgun (WGS) entry which is preliminary data.</text>
</comment>
<reference evidence="3 4" key="1">
    <citation type="submission" date="2020-08" db="EMBL/GenBank/DDBJ databases">
        <authorList>
            <person name="Hejnol A."/>
        </authorList>
    </citation>
    <scope>NUCLEOTIDE SEQUENCE [LARGE SCALE GENOMIC DNA]</scope>
</reference>
<keyword evidence="2" id="KW-1133">Transmembrane helix</keyword>
<dbReference type="EMBL" id="CAJFCJ010000002">
    <property type="protein sequence ID" value="CAD5111741.1"/>
    <property type="molecule type" value="Genomic_DNA"/>
</dbReference>
<gene>
    <name evidence="3" type="ORF">DGYR_LOCUS985</name>
</gene>
<keyword evidence="2" id="KW-0812">Transmembrane</keyword>
<evidence type="ECO:0000256" key="2">
    <source>
        <dbReference type="SAM" id="Phobius"/>
    </source>
</evidence>